<keyword evidence="3" id="KW-0731">Sigma factor</keyword>
<keyword evidence="2" id="KW-0805">Transcription regulation</keyword>
<evidence type="ECO:0000256" key="1">
    <source>
        <dbReference type="ARBA" id="ARBA00010641"/>
    </source>
</evidence>
<dbReference type="Gene3D" id="1.10.1740.10">
    <property type="match status" value="1"/>
</dbReference>
<protein>
    <submittedName>
        <fullName evidence="6">RNA polymerase sigma-70 factor</fullName>
    </submittedName>
</protein>
<evidence type="ECO:0000256" key="4">
    <source>
        <dbReference type="ARBA" id="ARBA00023163"/>
    </source>
</evidence>
<keyword evidence="7" id="KW-1185">Reference proteome</keyword>
<proteinExistence type="inferred from homology"/>
<dbReference type="Proteomes" id="UP000597338">
    <property type="component" value="Unassembled WGS sequence"/>
</dbReference>
<evidence type="ECO:0000259" key="5">
    <source>
        <dbReference type="Pfam" id="PF08281"/>
    </source>
</evidence>
<dbReference type="InterPro" id="IPR039425">
    <property type="entry name" value="RNA_pol_sigma-70-like"/>
</dbReference>
<reference evidence="7" key="1">
    <citation type="journal article" date="2019" name="Int. J. Syst. Evol. Microbiol.">
        <title>The Global Catalogue of Microorganisms (GCM) 10K type strain sequencing project: providing services to taxonomists for standard genome sequencing and annotation.</title>
        <authorList>
            <consortium name="The Broad Institute Genomics Platform"/>
            <consortium name="The Broad Institute Genome Sequencing Center for Infectious Disease"/>
            <person name="Wu L."/>
            <person name="Ma J."/>
        </authorList>
    </citation>
    <scope>NUCLEOTIDE SEQUENCE [LARGE SCALE GENOMIC DNA]</scope>
    <source>
        <strain evidence="7">CGMCC 1.15342</strain>
    </source>
</reference>
<gene>
    <name evidence="6" type="ORF">GCM10011386_35480</name>
</gene>
<keyword evidence="4" id="KW-0804">Transcription</keyword>
<dbReference type="RefSeq" id="WP_188752808.1">
    <property type="nucleotide sequence ID" value="NZ_BMIK01000015.1"/>
</dbReference>
<accession>A0ABQ1MGA1</accession>
<dbReference type="InterPro" id="IPR036388">
    <property type="entry name" value="WH-like_DNA-bd_sf"/>
</dbReference>
<dbReference type="InterPro" id="IPR013249">
    <property type="entry name" value="RNA_pol_sigma70_r4_t2"/>
</dbReference>
<dbReference type="SUPFAM" id="SSF88659">
    <property type="entry name" value="Sigma3 and sigma4 domains of RNA polymerase sigma factors"/>
    <property type="match status" value="1"/>
</dbReference>
<dbReference type="NCBIfam" id="TIGR02937">
    <property type="entry name" value="sigma70-ECF"/>
    <property type="match status" value="1"/>
</dbReference>
<feature type="domain" description="RNA polymerase sigma factor 70 region 4 type 2" evidence="5">
    <location>
        <begin position="118"/>
        <end position="167"/>
    </location>
</feature>
<dbReference type="InterPro" id="IPR013325">
    <property type="entry name" value="RNA_pol_sigma_r2"/>
</dbReference>
<evidence type="ECO:0000256" key="2">
    <source>
        <dbReference type="ARBA" id="ARBA00023015"/>
    </source>
</evidence>
<organism evidence="6 7">
    <name type="scientific">Parapedobacter defluvii</name>
    <dbReference type="NCBI Taxonomy" id="2045106"/>
    <lineage>
        <taxon>Bacteria</taxon>
        <taxon>Pseudomonadati</taxon>
        <taxon>Bacteroidota</taxon>
        <taxon>Sphingobacteriia</taxon>
        <taxon>Sphingobacteriales</taxon>
        <taxon>Sphingobacteriaceae</taxon>
        <taxon>Parapedobacter</taxon>
    </lineage>
</organism>
<dbReference type="Pfam" id="PF08281">
    <property type="entry name" value="Sigma70_r4_2"/>
    <property type="match status" value="1"/>
</dbReference>
<comment type="caution">
    <text evidence="6">The sequence shown here is derived from an EMBL/GenBank/DDBJ whole genome shotgun (WGS) entry which is preliminary data.</text>
</comment>
<dbReference type="PANTHER" id="PTHR43133:SF46">
    <property type="entry name" value="RNA POLYMERASE SIGMA-70 FACTOR ECF SUBFAMILY"/>
    <property type="match status" value="1"/>
</dbReference>
<dbReference type="SUPFAM" id="SSF88946">
    <property type="entry name" value="Sigma2 domain of RNA polymerase sigma factors"/>
    <property type="match status" value="1"/>
</dbReference>
<evidence type="ECO:0000256" key="3">
    <source>
        <dbReference type="ARBA" id="ARBA00023082"/>
    </source>
</evidence>
<dbReference type="InterPro" id="IPR013324">
    <property type="entry name" value="RNA_pol_sigma_r3/r4-like"/>
</dbReference>
<dbReference type="Gene3D" id="1.10.10.10">
    <property type="entry name" value="Winged helix-like DNA-binding domain superfamily/Winged helix DNA-binding domain"/>
    <property type="match status" value="1"/>
</dbReference>
<dbReference type="PANTHER" id="PTHR43133">
    <property type="entry name" value="RNA POLYMERASE ECF-TYPE SIGMA FACTO"/>
    <property type="match status" value="1"/>
</dbReference>
<name>A0ABQ1MGA1_9SPHI</name>
<evidence type="ECO:0000313" key="7">
    <source>
        <dbReference type="Proteomes" id="UP000597338"/>
    </source>
</evidence>
<evidence type="ECO:0000313" key="6">
    <source>
        <dbReference type="EMBL" id="GGC40306.1"/>
    </source>
</evidence>
<dbReference type="EMBL" id="BMIK01000015">
    <property type="protein sequence ID" value="GGC40306.1"/>
    <property type="molecule type" value="Genomic_DNA"/>
</dbReference>
<dbReference type="InterPro" id="IPR014284">
    <property type="entry name" value="RNA_pol_sigma-70_dom"/>
</dbReference>
<comment type="similarity">
    <text evidence="1">Belongs to the sigma-70 factor family. ECF subfamily.</text>
</comment>
<sequence>MDGMLLHRLRAGEIGAFTELYNRYWEALYRSSLKRIANADDAKDLIQDLFVTIWTRKDQLPQAIDWEDYLYAALRYKVINYIQADEVRIRYANAKLAESDALHPQADSIVALGELEHLIDRAMDRMPQRIREVFRLSYAEGCSPQEIAQRLSLSLQTVKNYLADAKAIVRRFLHDYPAAVPLLLLGLAGFERFF</sequence>